<evidence type="ECO:0000259" key="4">
    <source>
        <dbReference type="PROSITE" id="PS01124"/>
    </source>
</evidence>
<dbReference type="Gene3D" id="3.20.80.10">
    <property type="entry name" value="Regulatory factor, effector binding domain"/>
    <property type="match status" value="1"/>
</dbReference>
<dbReference type="PANTHER" id="PTHR40055:SF1">
    <property type="entry name" value="TRANSCRIPTIONAL REGULATOR YGIV-RELATED"/>
    <property type="match status" value="1"/>
</dbReference>
<dbReference type="STRING" id="1777137.AWB76_00677"/>
<sequence>MSEKPYETRLARVVAYIHDHLDDALDLNRLAEVACVSPYHWHRIYHAFYGETAAATVRRLRLHRASNELLQGAVPIDSIAEHAGYSSVQAFSRAFQASYRIPPGQFRSEGGASMFVPLDEVRSGDTAMHQVDIRTQRGFAVAAMEHRGSYMGIGRAFEMLFHWLAVRGLVDPRARSLGIYFDDPAAVAEDELRSMACCELFSPDEVRFEAPVSRVEVAGGEFAVLTHVGPYAQLCFAYQWLYGEWLPRSGRETGEAPVFEVYVNDPRETAPADLVTEIWLPLGRGKVTSA</sequence>
<gene>
    <name evidence="5" type="ORF">AWB76_00677</name>
</gene>
<dbReference type="SMART" id="SM00342">
    <property type="entry name" value="HTH_ARAC"/>
    <property type="match status" value="1"/>
</dbReference>
<evidence type="ECO:0000313" key="5">
    <source>
        <dbReference type="EMBL" id="SAK44951.1"/>
    </source>
</evidence>
<dbReference type="Pfam" id="PF06445">
    <property type="entry name" value="GyrI-like"/>
    <property type="match status" value="1"/>
</dbReference>
<evidence type="ECO:0000313" key="6">
    <source>
        <dbReference type="Proteomes" id="UP000054624"/>
    </source>
</evidence>
<dbReference type="InterPro" id="IPR018062">
    <property type="entry name" value="HTH_AraC-typ_CS"/>
</dbReference>
<dbReference type="InterPro" id="IPR009057">
    <property type="entry name" value="Homeodomain-like_sf"/>
</dbReference>
<dbReference type="SUPFAM" id="SSF46689">
    <property type="entry name" value="Homeodomain-like"/>
    <property type="match status" value="2"/>
</dbReference>
<dbReference type="RefSeq" id="WP_061158995.1">
    <property type="nucleotide sequence ID" value="NZ_FCOI02000002.1"/>
</dbReference>
<dbReference type="PROSITE" id="PS01124">
    <property type="entry name" value="HTH_ARAC_FAMILY_2"/>
    <property type="match status" value="1"/>
</dbReference>
<dbReference type="EMBL" id="FCOI02000002">
    <property type="protein sequence ID" value="SAK44951.1"/>
    <property type="molecule type" value="Genomic_DNA"/>
</dbReference>
<dbReference type="GO" id="GO:0003700">
    <property type="term" value="F:DNA-binding transcription factor activity"/>
    <property type="evidence" value="ECO:0007669"/>
    <property type="project" value="InterPro"/>
</dbReference>
<evidence type="ECO:0000256" key="1">
    <source>
        <dbReference type="ARBA" id="ARBA00023015"/>
    </source>
</evidence>
<keyword evidence="2" id="KW-0238">DNA-binding</keyword>
<dbReference type="SUPFAM" id="SSF55136">
    <property type="entry name" value="Probable bacterial effector-binding domain"/>
    <property type="match status" value="1"/>
</dbReference>
<protein>
    <submittedName>
        <fullName evidence="5">AraC family transcriptional regulator</fullName>
    </submittedName>
</protein>
<dbReference type="Gene3D" id="1.10.10.60">
    <property type="entry name" value="Homeodomain-like"/>
    <property type="match status" value="1"/>
</dbReference>
<keyword evidence="3" id="KW-0804">Transcription</keyword>
<evidence type="ECO:0000256" key="3">
    <source>
        <dbReference type="ARBA" id="ARBA00023163"/>
    </source>
</evidence>
<dbReference type="Pfam" id="PF12833">
    <property type="entry name" value="HTH_18"/>
    <property type="match status" value="1"/>
</dbReference>
<accession>A0A157ZHF1</accession>
<dbReference type="GO" id="GO:0043565">
    <property type="term" value="F:sequence-specific DNA binding"/>
    <property type="evidence" value="ECO:0007669"/>
    <property type="project" value="InterPro"/>
</dbReference>
<dbReference type="PANTHER" id="PTHR40055">
    <property type="entry name" value="TRANSCRIPTIONAL REGULATOR YGIV-RELATED"/>
    <property type="match status" value="1"/>
</dbReference>
<proteinExistence type="predicted"/>
<dbReference type="InterPro" id="IPR018060">
    <property type="entry name" value="HTH_AraC"/>
</dbReference>
<dbReference type="SMART" id="SM00871">
    <property type="entry name" value="AraC_E_bind"/>
    <property type="match status" value="1"/>
</dbReference>
<evidence type="ECO:0000256" key="2">
    <source>
        <dbReference type="ARBA" id="ARBA00023125"/>
    </source>
</evidence>
<organism evidence="5 6">
    <name type="scientific">Caballeronia temeraria</name>
    <dbReference type="NCBI Taxonomy" id="1777137"/>
    <lineage>
        <taxon>Bacteria</taxon>
        <taxon>Pseudomonadati</taxon>
        <taxon>Pseudomonadota</taxon>
        <taxon>Betaproteobacteria</taxon>
        <taxon>Burkholderiales</taxon>
        <taxon>Burkholderiaceae</taxon>
        <taxon>Caballeronia</taxon>
    </lineage>
</organism>
<reference evidence="6" key="1">
    <citation type="submission" date="2016-01" db="EMBL/GenBank/DDBJ databases">
        <authorList>
            <person name="Peeters Charlotte."/>
        </authorList>
    </citation>
    <scope>NUCLEOTIDE SEQUENCE [LARGE SCALE GENOMIC DNA]</scope>
</reference>
<dbReference type="InterPro" id="IPR010499">
    <property type="entry name" value="AraC_E-bd"/>
</dbReference>
<dbReference type="InterPro" id="IPR050908">
    <property type="entry name" value="SmbC-like"/>
</dbReference>
<keyword evidence="1" id="KW-0805">Transcription regulation</keyword>
<feature type="domain" description="HTH araC/xylS-type" evidence="4">
    <location>
        <begin position="11"/>
        <end position="109"/>
    </location>
</feature>
<keyword evidence="6" id="KW-1185">Reference proteome</keyword>
<dbReference type="AlphaFoldDB" id="A0A157ZHF1"/>
<dbReference type="Proteomes" id="UP000054624">
    <property type="component" value="Unassembled WGS sequence"/>
</dbReference>
<dbReference type="PROSITE" id="PS00041">
    <property type="entry name" value="HTH_ARAC_FAMILY_1"/>
    <property type="match status" value="1"/>
</dbReference>
<name>A0A157ZHF1_9BURK</name>
<dbReference type="InterPro" id="IPR029442">
    <property type="entry name" value="GyrI-like"/>
</dbReference>
<dbReference type="InterPro" id="IPR011256">
    <property type="entry name" value="Reg_factor_effector_dom_sf"/>
</dbReference>